<keyword evidence="2" id="KW-0808">Transferase</keyword>
<dbReference type="AlphaFoldDB" id="I4HPB0"/>
<evidence type="ECO:0000256" key="3">
    <source>
        <dbReference type="ARBA" id="ARBA00022737"/>
    </source>
</evidence>
<reference evidence="6 7" key="1">
    <citation type="submission" date="2012-04" db="EMBL/GenBank/DDBJ databases">
        <authorList>
            <person name="Genoscope - CEA"/>
        </authorList>
    </citation>
    <scope>NUCLEOTIDE SEQUENCE [LARGE SCALE GENOMIC DNA]</scope>
    <source>
        <strain evidence="6 7">9809</strain>
    </source>
</reference>
<dbReference type="InterPro" id="IPR037919">
    <property type="entry name" value="OGT"/>
</dbReference>
<protein>
    <recommendedName>
        <fullName evidence="5">O-GlcNAc transferase C-terminal domain-containing protein</fullName>
    </recommendedName>
</protein>
<evidence type="ECO:0000313" key="6">
    <source>
        <dbReference type="EMBL" id="CCI23884.1"/>
    </source>
</evidence>
<dbReference type="EMBL" id="CAIO01000177">
    <property type="protein sequence ID" value="CCI23884.1"/>
    <property type="molecule type" value="Genomic_DNA"/>
</dbReference>
<dbReference type="GO" id="GO:0006493">
    <property type="term" value="P:protein O-linked glycosylation"/>
    <property type="evidence" value="ECO:0007669"/>
    <property type="project" value="InterPro"/>
</dbReference>
<sequence>MGLPELITKNLEEYKNLAINLAKSPDKLQEIKQKLAQNRLTYPLFDTLRFTRNLEKAYRTMWDIYAAGKSPEMIKIAN</sequence>
<dbReference type="Pfam" id="PF13844">
    <property type="entry name" value="Glyco_transf_41"/>
    <property type="match status" value="1"/>
</dbReference>
<evidence type="ECO:0000256" key="1">
    <source>
        <dbReference type="ARBA" id="ARBA00004922"/>
    </source>
</evidence>
<organism evidence="6 7">
    <name type="scientific">Microcystis aeruginosa PCC 9809</name>
    <dbReference type="NCBI Taxonomy" id="1160285"/>
    <lineage>
        <taxon>Bacteria</taxon>
        <taxon>Bacillati</taxon>
        <taxon>Cyanobacteriota</taxon>
        <taxon>Cyanophyceae</taxon>
        <taxon>Oscillatoriophycideae</taxon>
        <taxon>Chroococcales</taxon>
        <taxon>Microcystaceae</taxon>
        <taxon>Microcystis</taxon>
    </lineage>
</organism>
<comment type="pathway">
    <text evidence="1">Protein modification; protein glycosylation.</text>
</comment>
<dbReference type="GO" id="GO:0097363">
    <property type="term" value="F:protein O-acetylglucosaminyltransferase activity"/>
    <property type="evidence" value="ECO:0007669"/>
    <property type="project" value="TreeGrafter"/>
</dbReference>
<evidence type="ECO:0000259" key="5">
    <source>
        <dbReference type="Pfam" id="PF13844"/>
    </source>
</evidence>
<evidence type="ECO:0000256" key="2">
    <source>
        <dbReference type="ARBA" id="ARBA00022679"/>
    </source>
</evidence>
<keyword evidence="3" id="KW-0677">Repeat</keyword>
<dbReference type="Gene3D" id="3.40.50.11380">
    <property type="match status" value="1"/>
</dbReference>
<dbReference type="InterPro" id="IPR029489">
    <property type="entry name" value="OGT/SEC/SPY_C"/>
</dbReference>
<gene>
    <name evidence="6" type="ORF">MICAH_2580006</name>
</gene>
<dbReference type="Proteomes" id="UP000004775">
    <property type="component" value="Unassembled WGS sequence"/>
</dbReference>
<dbReference type="PANTHER" id="PTHR44366">
    <property type="entry name" value="UDP-N-ACETYLGLUCOSAMINE--PEPTIDE N-ACETYLGLUCOSAMINYLTRANSFERASE 110 KDA SUBUNIT"/>
    <property type="match status" value="1"/>
</dbReference>
<proteinExistence type="predicted"/>
<name>I4HPB0_MICAE</name>
<dbReference type="HOGENOM" id="CLU_2618030_0_0_3"/>
<feature type="domain" description="O-GlcNAc transferase C-terminal" evidence="5">
    <location>
        <begin position="1"/>
        <end position="54"/>
    </location>
</feature>
<comment type="caution">
    <text evidence="6">The sequence shown here is derived from an EMBL/GenBank/DDBJ whole genome shotgun (WGS) entry which is preliminary data.</text>
</comment>
<evidence type="ECO:0000313" key="7">
    <source>
        <dbReference type="Proteomes" id="UP000004775"/>
    </source>
</evidence>
<dbReference type="Gene3D" id="3.40.50.2000">
    <property type="entry name" value="Glycogen Phosphorylase B"/>
    <property type="match status" value="1"/>
</dbReference>
<keyword evidence="4" id="KW-0802">TPR repeat</keyword>
<accession>I4HPB0</accession>
<dbReference type="PANTHER" id="PTHR44366:SF1">
    <property type="entry name" value="UDP-N-ACETYLGLUCOSAMINE--PEPTIDE N-ACETYLGLUCOSAMINYLTRANSFERASE 110 KDA SUBUNIT"/>
    <property type="match status" value="1"/>
</dbReference>
<evidence type="ECO:0000256" key="4">
    <source>
        <dbReference type="ARBA" id="ARBA00022803"/>
    </source>
</evidence>